<evidence type="ECO:0000256" key="8">
    <source>
        <dbReference type="ARBA" id="ARBA00023002"/>
    </source>
</evidence>
<dbReference type="NCBIfam" id="NF008774">
    <property type="entry name" value="PRK11815.1"/>
    <property type="match status" value="1"/>
</dbReference>
<keyword evidence="2" id="KW-0820">tRNA-binding</keyword>
<feature type="domain" description="DUS-like FMN-binding" evidence="10">
    <location>
        <begin position="53"/>
        <end position="268"/>
    </location>
</feature>
<dbReference type="PANTHER" id="PTHR42907">
    <property type="entry name" value="FMN-LINKED OXIDOREDUCTASES SUPERFAMILY PROTEIN"/>
    <property type="match status" value="1"/>
</dbReference>
<dbReference type="EMBL" id="HBIP01026268">
    <property type="protein sequence ID" value="CAE0500769.1"/>
    <property type="molecule type" value="Transcribed_RNA"/>
</dbReference>
<evidence type="ECO:0000313" key="11">
    <source>
        <dbReference type="EMBL" id="CAE0500769.1"/>
    </source>
</evidence>
<proteinExistence type="predicted"/>
<protein>
    <recommendedName>
        <fullName evidence="10">DUS-like FMN-binding domain-containing protein</fullName>
    </recommendedName>
</protein>
<evidence type="ECO:0000256" key="3">
    <source>
        <dbReference type="ARBA" id="ARBA00022630"/>
    </source>
</evidence>
<dbReference type="Pfam" id="PF01207">
    <property type="entry name" value="Dus"/>
    <property type="match status" value="1"/>
</dbReference>
<dbReference type="AlphaFoldDB" id="A0A7S3R3J5"/>
<keyword evidence="3" id="KW-0285">Flavoprotein</keyword>
<keyword evidence="4" id="KW-0288">FMN</keyword>
<sequence length="614" mass="65445">MYMHVPKPPTSIVAASRCCRHLSTHRLLPNNTLRPVMATTSNAAHNERQLLSVAPMMDWTDVHYRQLARLISRHTWLWTEMVVDKTILNSPHPDRFLWFPKEQRPLVLQVGGSEPESLAAAARVAIEYGYDEINLNCGCPSDRVAGAGCFGASLMLEPELVGDCMRAMGDAASGTPVTVKCRLGVDQDDSYEALHRFVKVVSERSGVRHFIIHARKAFLKGLNPHQNRSVPPLRYEWLFGLKRDFPHLIFSLNGGIQSPYEALAYINHIPDAASTLHQDAGISGNGANKIDEGAHGLNHIANDIIQAANGADEEANGVSEGAAGAAQNGAARSLKRGAEEVADGSREAECSACGGAPGGAAPAESKAAAAATAHDAERMLSHADASTSGAAAPANGGEGANGVSIMANSVHQNGAQDAGSEERGNLAAPVAAHMVPPGVAAVEGVMIGRAAYNDPWGVLGNADKAVFGADSNPAISRRQVLSEYSKYADTMVGSWGCKPDGHKEPSVRTVFKPLLNLFHGEKGSKRWKQEVDALLKTNPPSVEYVLAKSLHLLEQEALDSPPRAEPSMEEALRGRFSATPAPKVVLGPLPRPSDRAGFNQDPNGVDSKRLCMTK</sequence>
<dbReference type="InterPro" id="IPR035587">
    <property type="entry name" value="DUS-like_FMN-bd"/>
</dbReference>
<feature type="region of interest" description="Disordered" evidence="9">
    <location>
        <begin position="579"/>
        <end position="614"/>
    </location>
</feature>
<name>A0A7S3R3J5_DUNTE</name>
<evidence type="ECO:0000256" key="9">
    <source>
        <dbReference type="SAM" id="MobiDB-lite"/>
    </source>
</evidence>
<dbReference type="GO" id="GO:0050660">
    <property type="term" value="F:flavin adenine dinucleotide binding"/>
    <property type="evidence" value="ECO:0007669"/>
    <property type="project" value="InterPro"/>
</dbReference>
<feature type="compositionally biased region" description="Low complexity" evidence="9">
    <location>
        <begin position="350"/>
        <end position="373"/>
    </location>
</feature>
<dbReference type="InterPro" id="IPR013785">
    <property type="entry name" value="Aldolase_TIM"/>
</dbReference>
<evidence type="ECO:0000256" key="1">
    <source>
        <dbReference type="ARBA" id="ARBA00001917"/>
    </source>
</evidence>
<dbReference type="GO" id="GO:0000049">
    <property type="term" value="F:tRNA binding"/>
    <property type="evidence" value="ECO:0007669"/>
    <property type="project" value="UniProtKB-KW"/>
</dbReference>
<keyword evidence="8" id="KW-0560">Oxidoreductase</keyword>
<organism evidence="11">
    <name type="scientific">Dunaliella tertiolecta</name>
    <name type="common">Green alga</name>
    <dbReference type="NCBI Taxonomy" id="3047"/>
    <lineage>
        <taxon>Eukaryota</taxon>
        <taxon>Viridiplantae</taxon>
        <taxon>Chlorophyta</taxon>
        <taxon>core chlorophytes</taxon>
        <taxon>Chlorophyceae</taxon>
        <taxon>CS clade</taxon>
        <taxon>Chlamydomonadales</taxon>
        <taxon>Dunaliellaceae</taxon>
        <taxon>Dunaliella</taxon>
    </lineage>
</organism>
<dbReference type="Gene3D" id="3.20.20.70">
    <property type="entry name" value="Aldolase class I"/>
    <property type="match status" value="1"/>
</dbReference>
<dbReference type="InterPro" id="IPR018517">
    <property type="entry name" value="tRNA_hU_synthase_CS"/>
</dbReference>
<feature type="compositionally biased region" description="Low complexity" evidence="9">
    <location>
        <begin position="382"/>
        <end position="395"/>
    </location>
</feature>
<evidence type="ECO:0000256" key="4">
    <source>
        <dbReference type="ARBA" id="ARBA00022643"/>
    </source>
</evidence>
<dbReference type="PANTHER" id="PTHR42907:SF1">
    <property type="entry name" value="FMN-LINKED OXIDOREDUCTASES SUPERFAMILY PROTEIN"/>
    <property type="match status" value="1"/>
</dbReference>
<keyword evidence="6" id="KW-0521">NADP</keyword>
<keyword evidence="7" id="KW-0694">RNA-binding</keyword>
<keyword evidence="5" id="KW-0819">tRNA processing</keyword>
<dbReference type="PROSITE" id="PS01136">
    <property type="entry name" value="UPF0034"/>
    <property type="match status" value="1"/>
</dbReference>
<gene>
    <name evidence="11" type="ORF">DTER00134_LOCUS15842</name>
</gene>
<dbReference type="GO" id="GO:0017150">
    <property type="term" value="F:tRNA dihydrouridine synthase activity"/>
    <property type="evidence" value="ECO:0007669"/>
    <property type="project" value="InterPro"/>
</dbReference>
<evidence type="ECO:0000256" key="7">
    <source>
        <dbReference type="ARBA" id="ARBA00022884"/>
    </source>
</evidence>
<accession>A0A7S3R3J5</accession>
<evidence type="ECO:0000256" key="2">
    <source>
        <dbReference type="ARBA" id="ARBA00022555"/>
    </source>
</evidence>
<comment type="cofactor">
    <cofactor evidence="1">
        <name>FMN</name>
        <dbReference type="ChEBI" id="CHEBI:58210"/>
    </cofactor>
</comment>
<feature type="region of interest" description="Disordered" evidence="9">
    <location>
        <begin position="349"/>
        <end position="397"/>
    </location>
</feature>
<dbReference type="CDD" id="cd02801">
    <property type="entry name" value="DUS_like_FMN"/>
    <property type="match status" value="1"/>
</dbReference>
<evidence type="ECO:0000256" key="6">
    <source>
        <dbReference type="ARBA" id="ARBA00022857"/>
    </source>
</evidence>
<dbReference type="InterPro" id="IPR004653">
    <property type="entry name" value="DusA"/>
</dbReference>
<evidence type="ECO:0000259" key="10">
    <source>
        <dbReference type="Pfam" id="PF01207"/>
    </source>
</evidence>
<evidence type="ECO:0000256" key="5">
    <source>
        <dbReference type="ARBA" id="ARBA00022694"/>
    </source>
</evidence>
<reference evidence="11" key="1">
    <citation type="submission" date="2021-01" db="EMBL/GenBank/DDBJ databases">
        <authorList>
            <person name="Corre E."/>
            <person name="Pelletier E."/>
            <person name="Niang G."/>
            <person name="Scheremetjew M."/>
            <person name="Finn R."/>
            <person name="Kale V."/>
            <person name="Holt S."/>
            <person name="Cochrane G."/>
            <person name="Meng A."/>
            <person name="Brown T."/>
            <person name="Cohen L."/>
        </authorList>
    </citation>
    <scope>NUCLEOTIDE SEQUENCE</scope>
    <source>
        <strain evidence="11">CCMP1320</strain>
    </source>
</reference>
<dbReference type="Gene3D" id="1.20.120.1460">
    <property type="match status" value="1"/>
</dbReference>
<dbReference type="SUPFAM" id="SSF51395">
    <property type="entry name" value="FMN-linked oxidoreductases"/>
    <property type="match status" value="1"/>
</dbReference>